<evidence type="ECO:0000313" key="8">
    <source>
        <dbReference type="Proteomes" id="UP000199517"/>
    </source>
</evidence>
<evidence type="ECO:0000259" key="6">
    <source>
        <dbReference type="Pfam" id="PF02900"/>
    </source>
</evidence>
<dbReference type="Proteomes" id="UP000199517">
    <property type="component" value="Unassembled WGS sequence"/>
</dbReference>
<dbReference type="Pfam" id="PF02900">
    <property type="entry name" value="LigB"/>
    <property type="match status" value="1"/>
</dbReference>
<keyword evidence="5" id="KW-0560">Oxidoreductase</keyword>
<evidence type="ECO:0000256" key="1">
    <source>
        <dbReference type="ARBA" id="ARBA00001947"/>
    </source>
</evidence>
<dbReference type="GO" id="GO:0008198">
    <property type="term" value="F:ferrous iron binding"/>
    <property type="evidence" value="ECO:0007669"/>
    <property type="project" value="InterPro"/>
</dbReference>
<name>A0A1I1UMN7_9BURK</name>
<organism evidence="7 8">
    <name type="scientific">Paracidovorax konjaci</name>
    <dbReference type="NCBI Taxonomy" id="32040"/>
    <lineage>
        <taxon>Bacteria</taxon>
        <taxon>Pseudomonadati</taxon>
        <taxon>Pseudomonadota</taxon>
        <taxon>Betaproteobacteria</taxon>
        <taxon>Burkholderiales</taxon>
        <taxon>Comamonadaceae</taxon>
        <taxon>Paracidovorax</taxon>
    </lineage>
</organism>
<dbReference type="SUPFAM" id="SSF53213">
    <property type="entry name" value="LigB-like"/>
    <property type="match status" value="1"/>
</dbReference>
<keyword evidence="3" id="KW-0479">Metal-binding</keyword>
<dbReference type="InterPro" id="IPR004183">
    <property type="entry name" value="Xdiol_dOase_suB"/>
</dbReference>
<evidence type="ECO:0000256" key="3">
    <source>
        <dbReference type="ARBA" id="ARBA00022723"/>
    </source>
</evidence>
<evidence type="ECO:0000256" key="4">
    <source>
        <dbReference type="ARBA" id="ARBA00022833"/>
    </source>
</evidence>
<dbReference type="PANTHER" id="PTHR30096">
    <property type="entry name" value="4,5-DOPA DIOXYGENASE EXTRADIOL-LIKE PROTEIN"/>
    <property type="match status" value="1"/>
</dbReference>
<dbReference type="InterPro" id="IPR014436">
    <property type="entry name" value="Extradiol_dOase_DODA"/>
</dbReference>
<dbReference type="OrthoDB" id="9790889at2"/>
<evidence type="ECO:0000256" key="5">
    <source>
        <dbReference type="ARBA" id="ARBA00023002"/>
    </source>
</evidence>
<dbReference type="AlphaFoldDB" id="A0A1I1UMN7"/>
<dbReference type="GO" id="GO:0008270">
    <property type="term" value="F:zinc ion binding"/>
    <property type="evidence" value="ECO:0007669"/>
    <property type="project" value="InterPro"/>
</dbReference>
<keyword evidence="4" id="KW-0862">Zinc</keyword>
<dbReference type="PIRSF" id="PIRSF006157">
    <property type="entry name" value="Doxgns_DODA"/>
    <property type="match status" value="1"/>
</dbReference>
<keyword evidence="7" id="KW-0223">Dioxygenase</keyword>
<protein>
    <submittedName>
        <fullName evidence="7">Aromatic ring-opening dioxygenase, catalytic subunit, LigB family</fullName>
    </submittedName>
</protein>
<accession>A0A1I1UMN7</accession>
<dbReference type="GO" id="GO:0016702">
    <property type="term" value="F:oxidoreductase activity, acting on single donors with incorporation of molecular oxygen, incorporation of two atoms of oxygen"/>
    <property type="evidence" value="ECO:0007669"/>
    <property type="project" value="UniProtKB-ARBA"/>
</dbReference>
<dbReference type="Gene3D" id="3.40.830.10">
    <property type="entry name" value="LigB-like"/>
    <property type="match status" value="1"/>
</dbReference>
<evidence type="ECO:0000313" key="7">
    <source>
        <dbReference type="EMBL" id="SFD72056.1"/>
    </source>
</evidence>
<reference evidence="8" key="1">
    <citation type="submission" date="2016-10" db="EMBL/GenBank/DDBJ databases">
        <authorList>
            <person name="Varghese N."/>
            <person name="Submissions S."/>
        </authorList>
    </citation>
    <scope>NUCLEOTIDE SEQUENCE [LARGE SCALE GENOMIC DNA]</scope>
    <source>
        <strain evidence="8">DSM 7481</strain>
    </source>
</reference>
<comment type="similarity">
    <text evidence="2">Belongs to the DODA-type extradiol aromatic ring-opening dioxygenase family.</text>
</comment>
<gene>
    <name evidence="7" type="ORF">SAMN04489710_105157</name>
</gene>
<dbReference type="RefSeq" id="WP_092951452.1">
    <property type="nucleotide sequence ID" value="NZ_FOMQ01000005.1"/>
</dbReference>
<dbReference type="STRING" id="32040.SAMN04489710_105157"/>
<evidence type="ECO:0000256" key="2">
    <source>
        <dbReference type="ARBA" id="ARBA00007581"/>
    </source>
</evidence>
<dbReference type="PANTHER" id="PTHR30096:SF0">
    <property type="entry name" value="4,5-DOPA DIOXYGENASE EXTRADIOL-LIKE PROTEIN"/>
    <property type="match status" value="1"/>
</dbReference>
<dbReference type="CDD" id="cd07363">
    <property type="entry name" value="45_DOPA_Dioxygenase"/>
    <property type="match status" value="1"/>
</dbReference>
<proteinExistence type="inferred from homology"/>
<comment type="cofactor">
    <cofactor evidence="1">
        <name>Zn(2+)</name>
        <dbReference type="ChEBI" id="CHEBI:29105"/>
    </cofactor>
</comment>
<feature type="domain" description="Extradiol ring-cleavage dioxygenase class III enzyme subunit B" evidence="6">
    <location>
        <begin position="11"/>
        <end position="247"/>
    </location>
</feature>
<keyword evidence="8" id="KW-1185">Reference proteome</keyword>
<dbReference type="EMBL" id="FOMQ01000005">
    <property type="protein sequence ID" value="SFD72056.1"/>
    <property type="molecule type" value="Genomic_DNA"/>
</dbReference>
<sequence length="268" mass="28962">MPTTALLPTYFISHGGGPWPYVPEMRRAMHALEQSLQDIPRQIGTRPEAVLVVSGHWEDDAFAVMSSPRPPMVYDYYGFPPHTYEVRYAAPGAPALAGRIASLIAAAGLPSRLDAGRGFDHGTFAPLQVMYPDADVPVVQVALQQRLDPAQHLALGRALAPLRAEGVLIVGSGLSYHNLRRFGDAGRAPSAAFDQWLQDALVRTAPADRAARLVEWESAPAARLAHPREDHLIPLMVAAGAAEAEPARCIYHEDDIFGGVTASSFRFG</sequence>